<feature type="chain" id="PRO_5017698837" evidence="2">
    <location>
        <begin position="21"/>
        <end position="158"/>
    </location>
</feature>
<dbReference type="Pfam" id="PF18962">
    <property type="entry name" value="Por_Secre_tail"/>
    <property type="match status" value="1"/>
</dbReference>
<gene>
    <name evidence="4" type="ORF">DRF59_15080</name>
</gene>
<sequence length="158" mass="17751">MKKKFIYYLTLLVFPTAALHAQSAILVTGANASSGNGSVSYSIGQTTYLNKGTPTQVLEGVQQGFEITTLSTQESSTDQNDILIYPNPFKDYLYLDFTTNDYRGSEYQLFDAQGKLIKKDMILQPKSELNFSSLPSAMYIIRINRHGENVKTFKIIKK</sequence>
<feature type="signal peptide" evidence="2">
    <location>
        <begin position="1"/>
        <end position="20"/>
    </location>
</feature>
<dbReference type="RefSeq" id="WP_115961862.1">
    <property type="nucleotide sequence ID" value="NZ_CBCRVL010000001.1"/>
</dbReference>
<evidence type="ECO:0000256" key="2">
    <source>
        <dbReference type="SAM" id="SignalP"/>
    </source>
</evidence>
<proteinExistence type="predicted"/>
<protein>
    <submittedName>
        <fullName evidence="4">T9SS C-terminal target domain-containing protein</fullName>
    </submittedName>
</protein>
<evidence type="ECO:0000313" key="4">
    <source>
        <dbReference type="EMBL" id="REC65779.1"/>
    </source>
</evidence>
<comment type="caution">
    <text evidence="4">The sequence shown here is derived from an EMBL/GenBank/DDBJ whole genome shotgun (WGS) entry which is preliminary data.</text>
</comment>
<evidence type="ECO:0000256" key="1">
    <source>
        <dbReference type="ARBA" id="ARBA00022729"/>
    </source>
</evidence>
<dbReference type="InterPro" id="IPR026444">
    <property type="entry name" value="Secre_tail"/>
</dbReference>
<dbReference type="Proteomes" id="UP000256769">
    <property type="component" value="Unassembled WGS sequence"/>
</dbReference>
<dbReference type="EMBL" id="QNUE01000012">
    <property type="protein sequence ID" value="REC65779.1"/>
    <property type="molecule type" value="Genomic_DNA"/>
</dbReference>
<organism evidence="4 5">
    <name type="scientific">Chryseobacterium flavum</name>
    <dbReference type="NCBI Taxonomy" id="415851"/>
    <lineage>
        <taxon>Bacteria</taxon>
        <taxon>Pseudomonadati</taxon>
        <taxon>Bacteroidota</taxon>
        <taxon>Flavobacteriia</taxon>
        <taxon>Flavobacteriales</taxon>
        <taxon>Weeksellaceae</taxon>
        <taxon>Chryseobacterium group</taxon>
        <taxon>Chryseobacterium</taxon>
    </lineage>
</organism>
<evidence type="ECO:0000259" key="3">
    <source>
        <dbReference type="Pfam" id="PF18962"/>
    </source>
</evidence>
<feature type="domain" description="Secretion system C-terminal sorting" evidence="3">
    <location>
        <begin position="84"/>
        <end position="153"/>
    </location>
</feature>
<name>A0A3D9CJD2_9FLAO</name>
<dbReference type="OrthoDB" id="657352at2"/>
<accession>A0A3D9CJD2</accession>
<dbReference type="AlphaFoldDB" id="A0A3D9CJD2"/>
<keyword evidence="5" id="KW-1185">Reference proteome</keyword>
<evidence type="ECO:0000313" key="5">
    <source>
        <dbReference type="Proteomes" id="UP000256769"/>
    </source>
</evidence>
<reference evidence="4 5" key="1">
    <citation type="journal article" date="2007" name="Int. J. Syst. Evol. Microbiol.">
        <title>Chryseobacterium flavum sp. nov., isolated from polluted soil.</title>
        <authorList>
            <person name="Zhou Y."/>
            <person name="Dong J."/>
            <person name="Wang X."/>
            <person name="Huang X."/>
            <person name="Zhang K.Y."/>
            <person name="Zhang Y.Q."/>
            <person name="Guo Y.F."/>
            <person name="Lai R."/>
            <person name="Li W.J."/>
        </authorList>
    </citation>
    <scope>NUCLEOTIDE SEQUENCE [LARGE SCALE GENOMIC DNA]</scope>
    <source>
        <strain evidence="4 5">KCTC 12877</strain>
    </source>
</reference>
<keyword evidence="1 2" id="KW-0732">Signal</keyword>
<dbReference type="NCBIfam" id="TIGR04183">
    <property type="entry name" value="Por_Secre_tail"/>
    <property type="match status" value="1"/>
</dbReference>